<sequence>MKSLFSSRSVVALLVSGCLTACQKHPQETPGKPPEGDPPVTMPQVVLAAGDIGNCNSEGDEATAALLDGLPGTILTLGDNAYPTGSAEAFARCYEPTWGRHKARTRPVPGNHEYLEPEAGPYFDYFGEAAGERGKGYYSYELGTWHVVALNTELTGAASVEQQRWLREDLKAHPTRCTLAYMHRPLFTSMAVRNNVFVRPLWEALAEAGAEVVLAGHDHFYERFAPQTPFGEMDAEKGLREFVVGTGGTFFYPLEPAPASSVMRLGDKHGVLKLTLEETGYTWEFLQVDGGVGDQGRGECH</sequence>
<name>A0A250IDI3_9BACT</name>
<dbReference type="GO" id="GO:0003993">
    <property type="term" value="F:acid phosphatase activity"/>
    <property type="evidence" value="ECO:0007669"/>
    <property type="project" value="InterPro"/>
</dbReference>
<dbReference type="Gene3D" id="3.60.21.10">
    <property type="match status" value="1"/>
</dbReference>
<feature type="chain" id="PRO_5012151323" evidence="2">
    <location>
        <begin position="22"/>
        <end position="301"/>
    </location>
</feature>
<dbReference type="Proteomes" id="UP000217289">
    <property type="component" value="Chromosome"/>
</dbReference>
<evidence type="ECO:0000256" key="2">
    <source>
        <dbReference type="SAM" id="SignalP"/>
    </source>
</evidence>
<evidence type="ECO:0000313" key="4">
    <source>
        <dbReference type="EMBL" id="ATB29924.1"/>
    </source>
</evidence>
<dbReference type="SUPFAM" id="SSF56300">
    <property type="entry name" value="Metallo-dependent phosphatases"/>
    <property type="match status" value="1"/>
</dbReference>
<gene>
    <name evidence="4" type="ORF">MEBOL_003379</name>
</gene>
<proteinExistence type="predicted"/>
<dbReference type="EMBL" id="CP022163">
    <property type="protein sequence ID" value="ATB29924.1"/>
    <property type="molecule type" value="Genomic_DNA"/>
</dbReference>
<keyword evidence="5" id="KW-1185">Reference proteome</keyword>
<organism evidence="4 5">
    <name type="scientific">Melittangium boletus DSM 14713</name>
    <dbReference type="NCBI Taxonomy" id="1294270"/>
    <lineage>
        <taxon>Bacteria</taxon>
        <taxon>Pseudomonadati</taxon>
        <taxon>Myxococcota</taxon>
        <taxon>Myxococcia</taxon>
        <taxon>Myxococcales</taxon>
        <taxon>Cystobacterineae</taxon>
        <taxon>Archangiaceae</taxon>
        <taxon>Melittangium</taxon>
    </lineage>
</organism>
<dbReference type="AlphaFoldDB" id="A0A250IDI3"/>
<feature type="signal peptide" evidence="2">
    <location>
        <begin position="1"/>
        <end position="21"/>
    </location>
</feature>
<evidence type="ECO:0000259" key="3">
    <source>
        <dbReference type="Pfam" id="PF00149"/>
    </source>
</evidence>
<evidence type="ECO:0000256" key="1">
    <source>
        <dbReference type="ARBA" id="ARBA00022729"/>
    </source>
</evidence>
<feature type="domain" description="Calcineurin-like phosphoesterase" evidence="3">
    <location>
        <begin position="46"/>
        <end position="220"/>
    </location>
</feature>
<dbReference type="RefSeq" id="WP_095978433.1">
    <property type="nucleotide sequence ID" value="NZ_CP022163.1"/>
</dbReference>
<dbReference type="InterPro" id="IPR029052">
    <property type="entry name" value="Metallo-depent_PP-like"/>
</dbReference>
<dbReference type="InterPro" id="IPR039331">
    <property type="entry name" value="PAPs-like"/>
</dbReference>
<dbReference type="PANTHER" id="PTHR22953">
    <property type="entry name" value="ACID PHOSPHATASE RELATED"/>
    <property type="match status" value="1"/>
</dbReference>
<reference evidence="4 5" key="1">
    <citation type="submission" date="2017-06" db="EMBL/GenBank/DDBJ databases">
        <authorList>
            <person name="Kim H.J."/>
            <person name="Triplett B.A."/>
        </authorList>
    </citation>
    <scope>NUCLEOTIDE SEQUENCE [LARGE SCALE GENOMIC DNA]</scope>
    <source>
        <strain evidence="4 5">DSM 14713</strain>
    </source>
</reference>
<keyword evidence="1 2" id="KW-0732">Signal</keyword>
<dbReference type="KEGG" id="mbd:MEBOL_003379"/>
<dbReference type="PANTHER" id="PTHR22953:SF153">
    <property type="entry name" value="PURPLE ACID PHOSPHATASE"/>
    <property type="match status" value="1"/>
</dbReference>
<evidence type="ECO:0000313" key="5">
    <source>
        <dbReference type="Proteomes" id="UP000217289"/>
    </source>
</evidence>
<protein>
    <submittedName>
        <fullName evidence="4">Alkaline phosphatase</fullName>
    </submittedName>
</protein>
<accession>A0A250IDI3</accession>
<dbReference type="Pfam" id="PF00149">
    <property type="entry name" value="Metallophos"/>
    <property type="match status" value="1"/>
</dbReference>
<dbReference type="OrthoDB" id="9804511at2"/>
<dbReference type="InterPro" id="IPR004843">
    <property type="entry name" value="Calcineurin-like_PHP"/>
</dbReference>